<accession>A0A443SHK2</accession>
<dbReference type="STRING" id="299467.A0A443SHK2"/>
<dbReference type="EMBL" id="NCKV01002321">
    <property type="protein sequence ID" value="RWS27004.1"/>
    <property type="molecule type" value="Genomic_DNA"/>
</dbReference>
<dbReference type="AlphaFoldDB" id="A0A443SHK2"/>
<dbReference type="GO" id="GO:0005737">
    <property type="term" value="C:cytoplasm"/>
    <property type="evidence" value="ECO:0007669"/>
    <property type="project" value="TreeGrafter"/>
</dbReference>
<dbReference type="VEuPathDB" id="VectorBase:LDEU005033"/>
<sequence>MAEAIRKYPNTNSVFVRRHGIYVWEKTWQSAKSMAECYHYSFEVHFK</sequence>
<evidence type="ECO:0000259" key="2">
    <source>
        <dbReference type="Pfam" id="PF00596"/>
    </source>
</evidence>
<comment type="caution">
    <text evidence="3">The sequence shown here is derived from an EMBL/GenBank/DDBJ whole genome shotgun (WGS) entry which is preliminary data.</text>
</comment>
<gene>
    <name evidence="3" type="ORF">B4U80_10349</name>
</gene>
<dbReference type="InterPro" id="IPR001303">
    <property type="entry name" value="Aldolase_II/adducin_N"/>
</dbReference>
<dbReference type="GO" id="GO:0019509">
    <property type="term" value="P:L-methionine salvage from methylthioadenosine"/>
    <property type="evidence" value="ECO:0007669"/>
    <property type="project" value="TreeGrafter"/>
</dbReference>
<dbReference type="PANTHER" id="PTHR10640:SF7">
    <property type="entry name" value="METHYLTHIORIBULOSE-1-PHOSPHATE DEHYDRATASE"/>
    <property type="match status" value="1"/>
</dbReference>
<dbReference type="PANTHER" id="PTHR10640">
    <property type="entry name" value="METHYLTHIORIBULOSE-1-PHOSPHATE DEHYDRATASE"/>
    <property type="match status" value="1"/>
</dbReference>
<evidence type="ECO:0000256" key="1">
    <source>
        <dbReference type="ARBA" id="ARBA00006274"/>
    </source>
</evidence>
<evidence type="ECO:0000313" key="3">
    <source>
        <dbReference type="EMBL" id="RWS27004.1"/>
    </source>
</evidence>
<dbReference type="GO" id="GO:0046570">
    <property type="term" value="F:methylthioribulose 1-phosphate dehydratase activity"/>
    <property type="evidence" value="ECO:0007669"/>
    <property type="project" value="TreeGrafter"/>
</dbReference>
<reference evidence="3 4" key="1">
    <citation type="journal article" date="2018" name="Gigascience">
        <title>Genomes of trombidid mites reveal novel predicted allergens and laterally-transferred genes associated with secondary metabolism.</title>
        <authorList>
            <person name="Dong X."/>
            <person name="Chaisiri K."/>
            <person name="Xia D."/>
            <person name="Armstrong S.D."/>
            <person name="Fang Y."/>
            <person name="Donnelly M.J."/>
            <person name="Kadowaki T."/>
            <person name="McGarry J.W."/>
            <person name="Darby A.C."/>
            <person name="Makepeace B.L."/>
        </authorList>
    </citation>
    <scope>NUCLEOTIDE SEQUENCE [LARGE SCALE GENOMIC DNA]</scope>
    <source>
        <strain evidence="3">UoL-UT</strain>
    </source>
</reference>
<dbReference type="Pfam" id="PF00596">
    <property type="entry name" value="Aldolase_II"/>
    <property type="match status" value="1"/>
</dbReference>
<name>A0A443SHK2_9ACAR</name>
<dbReference type="InterPro" id="IPR036409">
    <property type="entry name" value="Aldolase_II/adducin_N_sf"/>
</dbReference>
<dbReference type="Proteomes" id="UP000288716">
    <property type="component" value="Unassembled WGS sequence"/>
</dbReference>
<comment type="similarity">
    <text evidence="1">Belongs to the aldolase class II family. Adducin subfamily.</text>
</comment>
<protein>
    <submittedName>
        <fullName evidence="3">Putative Methylthioribulose-1-phosphate dehydratase-like protein</fullName>
    </submittedName>
</protein>
<organism evidence="3 4">
    <name type="scientific">Leptotrombidium deliense</name>
    <dbReference type="NCBI Taxonomy" id="299467"/>
    <lineage>
        <taxon>Eukaryota</taxon>
        <taxon>Metazoa</taxon>
        <taxon>Ecdysozoa</taxon>
        <taxon>Arthropoda</taxon>
        <taxon>Chelicerata</taxon>
        <taxon>Arachnida</taxon>
        <taxon>Acari</taxon>
        <taxon>Acariformes</taxon>
        <taxon>Trombidiformes</taxon>
        <taxon>Prostigmata</taxon>
        <taxon>Anystina</taxon>
        <taxon>Parasitengona</taxon>
        <taxon>Trombiculoidea</taxon>
        <taxon>Trombiculidae</taxon>
        <taxon>Leptotrombidium</taxon>
    </lineage>
</organism>
<keyword evidence="4" id="KW-1185">Reference proteome</keyword>
<dbReference type="OrthoDB" id="191080at2759"/>
<evidence type="ECO:0000313" key="4">
    <source>
        <dbReference type="Proteomes" id="UP000288716"/>
    </source>
</evidence>
<feature type="domain" description="Class II aldolase/adducin N-terminal" evidence="2">
    <location>
        <begin position="1"/>
        <end position="45"/>
    </location>
</feature>
<proteinExistence type="inferred from homology"/>
<dbReference type="SUPFAM" id="SSF53639">
    <property type="entry name" value="AraD/HMP-PK domain-like"/>
    <property type="match status" value="1"/>
</dbReference>
<dbReference type="Gene3D" id="3.40.225.10">
    <property type="entry name" value="Class II aldolase/adducin N-terminal domain"/>
    <property type="match status" value="1"/>
</dbReference>